<proteinExistence type="predicted"/>
<feature type="region of interest" description="Disordered" evidence="1">
    <location>
        <begin position="1"/>
        <end position="38"/>
    </location>
</feature>
<reference evidence="2" key="2">
    <citation type="journal article" date="2015" name="Data Brief">
        <title>Shoot transcriptome of the giant reed, Arundo donax.</title>
        <authorList>
            <person name="Barrero R.A."/>
            <person name="Guerrero F.D."/>
            <person name="Moolhuijzen P."/>
            <person name="Goolsby J.A."/>
            <person name="Tidwell J."/>
            <person name="Bellgard S.E."/>
            <person name="Bellgard M.I."/>
        </authorList>
    </citation>
    <scope>NUCLEOTIDE SEQUENCE</scope>
    <source>
        <tissue evidence="2">Shoot tissue taken approximately 20 cm above the soil surface</tissue>
    </source>
</reference>
<dbReference type="AlphaFoldDB" id="A0A0A9HQ69"/>
<feature type="compositionally biased region" description="Polar residues" evidence="1">
    <location>
        <begin position="1"/>
        <end position="11"/>
    </location>
</feature>
<evidence type="ECO:0000313" key="2">
    <source>
        <dbReference type="EMBL" id="JAE39275.1"/>
    </source>
</evidence>
<dbReference type="EMBL" id="GBRH01158621">
    <property type="protein sequence ID" value="JAE39275.1"/>
    <property type="molecule type" value="Transcribed_RNA"/>
</dbReference>
<reference evidence="2" key="1">
    <citation type="submission" date="2014-09" db="EMBL/GenBank/DDBJ databases">
        <authorList>
            <person name="Magalhaes I.L.F."/>
            <person name="Oliveira U."/>
            <person name="Santos F.R."/>
            <person name="Vidigal T.H.D.A."/>
            <person name="Brescovit A.D."/>
            <person name="Santos A.J."/>
        </authorList>
    </citation>
    <scope>NUCLEOTIDE SEQUENCE</scope>
    <source>
        <tissue evidence="2">Shoot tissue taken approximately 20 cm above the soil surface</tissue>
    </source>
</reference>
<accession>A0A0A9HQ69</accession>
<protein>
    <submittedName>
        <fullName evidence="2">Uncharacterized protein</fullName>
    </submittedName>
</protein>
<organism evidence="2">
    <name type="scientific">Arundo donax</name>
    <name type="common">Giant reed</name>
    <name type="synonym">Donax arundinaceus</name>
    <dbReference type="NCBI Taxonomy" id="35708"/>
    <lineage>
        <taxon>Eukaryota</taxon>
        <taxon>Viridiplantae</taxon>
        <taxon>Streptophyta</taxon>
        <taxon>Embryophyta</taxon>
        <taxon>Tracheophyta</taxon>
        <taxon>Spermatophyta</taxon>
        <taxon>Magnoliopsida</taxon>
        <taxon>Liliopsida</taxon>
        <taxon>Poales</taxon>
        <taxon>Poaceae</taxon>
        <taxon>PACMAD clade</taxon>
        <taxon>Arundinoideae</taxon>
        <taxon>Arundineae</taxon>
        <taxon>Arundo</taxon>
    </lineage>
</organism>
<sequence>METGPTSNPLQQKGRKTTQRVVPRPATCSVRRTARLRR</sequence>
<evidence type="ECO:0000256" key="1">
    <source>
        <dbReference type="SAM" id="MobiDB-lite"/>
    </source>
</evidence>
<name>A0A0A9HQ69_ARUDO</name>